<comment type="caution">
    <text evidence="3">The sequence shown here is derived from an EMBL/GenBank/DDBJ whole genome shotgun (WGS) entry which is preliminary data.</text>
</comment>
<feature type="chain" id="PRO_5027960863" description="Right handed beta helix domain-containing protein" evidence="1">
    <location>
        <begin position="24"/>
        <end position="625"/>
    </location>
</feature>
<dbReference type="AlphaFoldDB" id="A0A7C5ALX1"/>
<evidence type="ECO:0000256" key="1">
    <source>
        <dbReference type="SAM" id="SignalP"/>
    </source>
</evidence>
<sequence length="625" mass="65448">MKRKFVTLAVFSWLLVLAGGVAAGEWSENEFLYKPAVGARGVTEKTTFDTGLNRVDSHLGKYKTLGDPRYTTLSEALQTIGNSPVTLTIPAGTVAVTGNLTVPANVTLHFLQGGVLNVSSGVTLTLNGPLVAGPYQIFSGTGTVVLGGPVTEVYPQWWGAKGDGVNDDTPAIQAALNQGGGRTVKFPKPAVAYKLTTEVCPVSHSRLIGEYSTIHQSTPRTMIFAIPDNRSNIEIAYFRFTGTGVYTSGPNSGRCAVHSDRGEEGSGVNDHFSIHHNIFDGSLSTGGIGGTFRKGHIYQNHITITNGEHGIYLAGNSSDVTIENNVIIGPGIPEATASGIKFTAATNLVIRGNILEGWRHSNINAGGGAPSDIVIQSNILKSTLAGAGGSGIHLTYGQRFLIMDNDIRNSAGCGLLSKIPQVTIKHNLIRNSGGDGIFIDGRSGADVRNTVIDGNLLDGNNSGISLNTAQDGIIVTNNYCTGSVSGYGITFSNTTTVNGFVGYNTIYGGSDPLTLSSNLPTMGNITASGTVSTLARKTVTATLSGPYEIRQNQGNVFLLNPNGAHRNVNPVGNFSPGTELTVVNTAGSTYNLVFDSSGLNITVAPGKTGMFVFDGNAWKKVFVSS</sequence>
<reference evidence="3" key="1">
    <citation type="journal article" date="2020" name="mSystems">
        <title>Genome- and Community-Level Interaction Insights into Carbon Utilization and Element Cycling Functions of Hydrothermarchaeota in Hydrothermal Sediment.</title>
        <authorList>
            <person name="Zhou Z."/>
            <person name="Liu Y."/>
            <person name="Xu W."/>
            <person name="Pan J."/>
            <person name="Luo Z.H."/>
            <person name="Li M."/>
        </authorList>
    </citation>
    <scope>NUCLEOTIDE SEQUENCE [LARGE SCALE GENOMIC DNA]</scope>
    <source>
        <strain evidence="3">SpSt-853</strain>
    </source>
</reference>
<evidence type="ECO:0000259" key="2">
    <source>
        <dbReference type="Pfam" id="PF13229"/>
    </source>
</evidence>
<proteinExistence type="predicted"/>
<feature type="domain" description="Right handed beta helix" evidence="2">
    <location>
        <begin position="339"/>
        <end position="496"/>
    </location>
</feature>
<gene>
    <name evidence="3" type="ORF">ENW48_07200</name>
</gene>
<protein>
    <recommendedName>
        <fullName evidence="2">Right handed beta helix domain-containing protein</fullName>
    </recommendedName>
</protein>
<organism evidence="3">
    <name type="scientific">Desulfobacca acetoxidans</name>
    <dbReference type="NCBI Taxonomy" id="60893"/>
    <lineage>
        <taxon>Bacteria</taxon>
        <taxon>Pseudomonadati</taxon>
        <taxon>Thermodesulfobacteriota</taxon>
        <taxon>Desulfobaccia</taxon>
        <taxon>Desulfobaccales</taxon>
        <taxon>Desulfobaccaceae</taxon>
        <taxon>Desulfobacca</taxon>
    </lineage>
</organism>
<evidence type="ECO:0000313" key="3">
    <source>
        <dbReference type="EMBL" id="HGZ11990.1"/>
    </source>
</evidence>
<dbReference type="EMBL" id="DTKJ01000050">
    <property type="protein sequence ID" value="HGZ11990.1"/>
    <property type="molecule type" value="Genomic_DNA"/>
</dbReference>
<dbReference type="Pfam" id="PF13229">
    <property type="entry name" value="Beta_helix"/>
    <property type="match status" value="1"/>
</dbReference>
<keyword evidence="1" id="KW-0732">Signal</keyword>
<dbReference type="InterPro" id="IPR039448">
    <property type="entry name" value="Beta_helix"/>
</dbReference>
<dbReference type="InterPro" id="IPR011050">
    <property type="entry name" value="Pectin_lyase_fold/virulence"/>
</dbReference>
<dbReference type="InterPro" id="IPR012334">
    <property type="entry name" value="Pectin_lyas_fold"/>
</dbReference>
<accession>A0A7C5ALX1</accession>
<feature type="signal peptide" evidence="1">
    <location>
        <begin position="1"/>
        <end position="23"/>
    </location>
</feature>
<name>A0A7C5ALX1_9BACT</name>
<dbReference type="SMART" id="SM00710">
    <property type="entry name" value="PbH1"/>
    <property type="match status" value="7"/>
</dbReference>
<dbReference type="InterPro" id="IPR006626">
    <property type="entry name" value="PbH1"/>
</dbReference>
<dbReference type="Gene3D" id="2.160.20.10">
    <property type="entry name" value="Single-stranded right-handed beta-helix, Pectin lyase-like"/>
    <property type="match status" value="1"/>
</dbReference>
<dbReference type="SUPFAM" id="SSF51126">
    <property type="entry name" value="Pectin lyase-like"/>
    <property type="match status" value="2"/>
</dbReference>